<dbReference type="Gene3D" id="3.40.710.10">
    <property type="entry name" value="DD-peptidase/beta-lactamase superfamily"/>
    <property type="match status" value="1"/>
</dbReference>
<comment type="caution">
    <text evidence="3">The sequence shown here is derived from an EMBL/GenBank/DDBJ whole genome shotgun (WGS) entry which is preliminary data.</text>
</comment>
<dbReference type="GO" id="GO:0046677">
    <property type="term" value="P:response to antibiotic"/>
    <property type="evidence" value="ECO:0007669"/>
    <property type="project" value="InterPro"/>
</dbReference>
<name>A0A3N1DBH0_9ACTN</name>
<evidence type="ECO:0000259" key="2">
    <source>
        <dbReference type="Pfam" id="PF13354"/>
    </source>
</evidence>
<dbReference type="RefSeq" id="WP_246053298.1">
    <property type="nucleotide sequence ID" value="NZ_RJKE01000001.1"/>
</dbReference>
<proteinExistence type="predicted"/>
<dbReference type="PANTHER" id="PTHR35333:SF3">
    <property type="entry name" value="BETA-LACTAMASE-TYPE TRANSPEPTIDASE FOLD CONTAINING PROTEIN"/>
    <property type="match status" value="1"/>
</dbReference>
<feature type="domain" description="Beta-lactamase class A catalytic" evidence="2">
    <location>
        <begin position="116"/>
        <end position="255"/>
    </location>
</feature>
<dbReference type="SUPFAM" id="SSF56601">
    <property type="entry name" value="beta-lactamase/transpeptidase-like"/>
    <property type="match status" value="1"/>
</dbReference>
<dbReference type="AlphaFoldDB" id="A0A3N1DBH0"/>
<evidence type="ECO:0000256" key="1">
    <source>
        <dbReference type="SAM" id="SignalP"/>
    </source>
</evidence>
<dbReference type="PANTHER" id="PTHR35333">
    <property type="entry name" value="BETA-LACTAMASE"/>
    <property type="match status" value="1"/>
</dbReference>
<protein>
    <submittedName>
        <fullName evidence="3">Beta-lactamase class A</fullName>
    </submittedName>
</protein>
<dbReference type="Proteomes" id="UP000272400">
    <property type="component" value="Unassembled WGS sequence"/>
</dbReference>
<reference evidence="3 4" key="1">
    <citation type="submission" date="2018-11" db="EMBL/GenBank/DDBJ databases">
        <title>Sequencing the genomes of 1000 actinobacteria strains.</title>
        <authorList>
            <person name="Klenk H.-P."/>
        </authorList>
    </citation>
    <scope>NUCLEOTIDE SEQUENCE [LARGE SCALE GENOMIC DNA]</scope>
    <source>
        <strain evidence="3 4">DSM 44254</strain>
    </source>
</reference>
<dbReference type="EMBL" id="RJKE01000001">
    <property type="protein sequence ID" value="ROO90874.1"/>
    <property type="molecule type" value="Genomic_DNA"/>
</dbReference>
<dbReference type="InterPro" id="IPR045155">
    <property type="entry name" value="Beta-lactam_cat"/>
</dbReference>
<gene>
    <name evidence="3" type="ORF">EDD29_8615</name>
</gene>
<dbReference type="GO" id="GO:0030655">
    <property type="term" value="P:beta-lactam antibiotic catabolic process"/>
    <property type="evidence" value="ECO:0007669"/>
    <property type="project" value="InterPro"/>
</dbReference>
<feature type="chain" id="PRO_5018080346" evidence="1">
    <location>
        <begin position="32"/>
        <end position="282"/>
    </location>
</feature>
<keyword evidence="4" id="KW-1185">Reference proteome</keyword>
<dbReference type="InterPro" id="IPR000871">
    <property type="entry name" value="Beta-lactam_class-A"/>
</dbReference>
<dbReference type="GO" id="GO:0008800">
    <property type="term" value="F:beta-lactamase activity"/>
    <property type="evidence" value="ECO:0007669"/>
    <property type="project" value="InterPro"/>
</dbReference>
<sequence length="282" mass="30361">MHAPTFFGRTTAAVALTASVLALIPTAPATAAAKPVCASEDHPALAARLGPKLQAAVRGRSGSISVAVYDRNRGLGCYLGTGRRYDTASTVKVAVVAALLRTAQKEKRKLTSQEKSLARAAITRSDNNATSTLWSRLGRTRIQKLLNDVDMDATTLGPSGYWGLTQTTAFDQLRLLRMLTRDDDEVLTAASRRYLLGLMNDVVGGQRWGTPAGAPSGVKVHVKNGWLPRSTLGWRVHSLGAFDGAERDYMIVVLTHGNPSMAYGITSIERVAKVVHRQLNPE</sequence>
<dbReference type="Pfam" id="PF13354">
    <property type="entry name" value="Beta-lactamase2"/>
    <property type="match status" value="1"/>
</dbReference>
<keyword evidence="1" id="KW-0732">Signal</keyword>
<feature type="signal peptide" evidence="1">
    <location>
        <begin position="1"/>
        <end position="31"/>
    </location>
</feature>
<organism evidence="3 4">
    <name type="scientific">Actinocorallia herbida</name>
    <dbReference type="NCBI Taxonomy" id="58109"/>
    <lineage>
        <taxon>Bacteria</taxon>
        <taxon>Bacillati</taxon>
        <taxon>Actinomycetota</taxon>
        <taxon>Actinomycetes</taxon>
        <taxon>Streptosporangiales</taxon>
        <taxon>Thermomonosporaceae</taxon>
        <taxon>Actinocorallia</taxon>
    </lineage>
</organism>
<evidence type="ECO:0000313" key="3">
    <source>
        <dbReference type="EMBL" id="ROO90874.1"/>
    </source>
</evidence>
<evidence type="ECO:0000313" key="4">
    <source>
        <dbReference type="Proteomes" id="UP000272400"/>
    </source>
</evidence>
<accession>A0A3N1DBH0</accession>
<dbReference type="InterPro" id="IPR012338">
    <property type="entry name" value="Beta-lactam/transpept-like"/>
</dbReference>